<keyword evidence="2" id="KW-0378">Hydrolase</keyword>
<dbReference type="InterPro" id="IPR029058">
    <property type="entry name" value="AB_hydrolase_fold"/>
</dbReference>
<gene>
    <name evidence="2" type="ORF">BN11_210024</name>
</gene>
<dbReference type="InterPro" id="IPR000073">
    <property type="entry name" value="AB_hydrolase_1"/>
</dbReference>
<dbReference type="GO" id="GO:0016787">
    <property type="term" value="F:hydrolase activity"/>
    <property type="evidence" value="ECO:0007669"/>
    <property type="project" value="UniProtKB-KW"/>
</dbReference>
<dbReference type="EMBL" id="CAJA01000124">
    <property type="protein sequence ID" value="CCH72919.1"/>
    <property type="molecule type" value="Genomic_DNA"/>
</dbReference>
<dbReference type="Gene3D" id="3.40.50.1820">
    <property type="entry name" value="alpha/beta hydrolase"/>
    <property type="match status" value="1"/>
</dbReference>
<dbReference type="PANTHER" id="PTHR42886:SF29">
    <property type="entry name" value="PUMMELIG, ISOFORM A"/>
    <property type="match status" value="1"/>
</dbReference>
<dbReference type="PANTHER" id="PTHR42886">
    <property type="entry name" value="RE40534P-RELATED"/>
    <property type="match status" value="1"/>
</dbReference>
<organism evidence="2 3">
    <name type="scientific">Nostocoides australiense Ben110</name>
    <dbReference type="NCBI Taxonomy" id="1193182"/>
    <lineage>
        <taxon>Bacteria</taxon>
        <taxon>Bacillati</taxon>
        <taxon>Actinomycetota</taxon>
        <taxon>Actinomycetes</taxon>
        <taxon>Micrococcales</taxon>
        <taxon>Intrasporangiaceae</taxon>
        <taxon>Nostocoides</taxon>
    </lineage>
</organism>
<dbReference type="STRING" id="1193182.BN11_210024"/>
<feature type="domain" description="AB hydrolase-1" evidence="1">
    <location>
        <begin position="6"/>
        <end position="229"/>
    </location>
</feature>
<protein>
    <submittedName>
        <fullName evidence="2">Alpha/beta hydrolase fold protein</fullName>
    </submittedName>
</protein>
<sequence length="238" mass="25462">MPDVRLILLHGTQLNSAQWLGYADLLGPRIELVTPDLPAHGIRRDEPFTWESTMALVDAAVAGTDLPVVLGGHSLGGYLAAAYAADHPTRLAGLALLGAAGEPGGMGSASYRTIARINRRLGPARMTRILDFDLRKLGTPPAMADALLARGYAFDGVTPAWSLITEKCSSSQLAEVTCPILLCAGQFDQLRMHTRRYAAAARSSSDVRVVTIPRASHAFPLTHAGQTAAELRRLCRVE</sequence>
<dbReference type="SUPFAM" id="SSF53474">
    <property type="entry name" value="alpha/beta-Hydrolases"/>
    <property type="match status" value="1"/>
</dbReference>
<evidence type="ECO:0000313" key="2">
    <source>
        <dbReference type="EMBL" id="CCH72919.1"/>
    </source>
</evidence>
<accession>W6K376</accession>
<dbReference type="Proteomes" id="UP000035763">
    <property type="component" value="Unassembled WGS sequence"/>
</dbReference>
<dbReference type="Pfam" id="PF12697">
    <property type="entry name" value="Abhydrolase_6"/>
    <property type="match status" value="1"/>
</dbReference>
<reference evidence="2 3" key="1">
    <citation type="journal article" date="2013" name="ISME J.">
        <title>A metabolic model for members of the genus Tetrasphaera involved in enhanced biological phosphorus removal.</title>
        <authorList>
            <person name="Kristiansen R."/>
            <person name="Nguyen H.T.T."/>
            <person name="Saunders A.M."/>
            <person name="Nielsen J.L."/>
            <person name="Wimmer R."/>
            <person name="Le V.Q."/>
            <person name="McIlroy S.J."/>
            <person name="Petrovski S."/>
            <person name="Seviour R.J."/>
            <person name="Calteau A."/>
            <person name="Nielsen K.L."/>
            <person name="Nielsen P.H."/>
        </authorList>
    </citation>
    <scope>NUCLEOTIDE SEQUENCE [LARGE SCALE GENOMIC DNA]</scope>
    <source>
        <strain evidence="2 3">Ben110</strain>
    </source>
</reference>
<dbReference type="OrthoDB" id="5495375at2"/>
<evidence type="ECO:0000259" key="1">
    <source>
        <dbReference type="Pfam" id="PF12697"/>
    </source>
</evidence>
<keyword evidence="3" id="KW-1185">Reference proteome</keyword>
<dbReference type="RefSeq" id="WP_048694009.1">
    <property type="nucleotide sequence ID" value="NZ_HG764815.1"/>
</dbReference>
<name>W6K376_9MICO</name>
<proteinExistence type="predicted"/>
<dbReference type="AlphaFoldDB" id="W6K376"/>
<comment type="caution">
    <text evidence="2">The sequence shown here is derived from an EMBL/GenBank/DDBJ whole genome shotgun (WGS) entry which is preliminary data.</text>
</comment>
<evidence type="ECO:0000313" key="3">
    <source>
        <dbReference type="Proteomes" id="UP000035763"/>
    </source>
</evidence>